<dbReference type="GO" id="GO:0000272">
    <property type="term" value="P:polysaccharide catabolic process"/>
    <property type="evidence" value="ECO:0007669"/>
    <property type="project" value="InterPro"/>
</dbReference>
<accession>A0A1I4P6C0</accession>
<keyword evidence="2" id="KW-1185">Reference proteome</keyword>
<dbReference type="AlphaFoldDB" id="A0A1I4P6C0"/>
<dbReference type="Proteomes" id="UP000198535">
    <property type="component" value="Unassembled WGS sequence"/>
</dbReference>
<dbReference type="PROSITE" id="PS00018">
    <property type="entry name" value="EF_HAND_1"/>
    <property type="match status" value="1"/>
</dbReference>
<evidence type="ECO:0000313" key="2">
    <source>
        <dbReference type="Proteomes" id="UP000198535"/>
    </source>
</evidence>
<evidence type="ECO:0008006" key="3">
    <source>
        <dbReference type="Google" id="ProtNLM"/>
    </source>
</evidence>
<protein>
    <recommendedName>
        <fullName evidence="3">Dockerin domain-containing protein</fullName>
    </recommendedName>
</protein>
<dbReference type="EMBL" id="FOUJ01000001">
    <property type="protein sequence ID" value="SFM23312.1"/>
    <property type="molecule type" value="Genomic_DNA"/>
</dbReference>
<dbReference type="STRING" id="487685.SAMN04488696_0474"/>
<evidence type="ECO:0000313" key="1">
    <source>
        <dbReference type="EMBL" id="SFM23312.1"/>
    </source>
</evidence>
<dbReference type="InterPro" id="IPR036439">
    <property type="entry name" value="Dockerin_dom_sf"/>
</dbReference>
<organism evidence="1 2">
    <name type="scientific">Methanolobus profundi</name>
    <dbReference type="NCBI Taxonomy" id="487685"/>
    <lineage>
        <taxon>Archaea</taxon>
        <taxon>Methanobacteriati</taxon>
        <taxon>Methanobacteriota</taxon>
        <taxon>Stenosarchaea group</taxon>
        <taxon>Methanomicrobia</taxon>
        <taxon>Methanosarcinales</taxon>
        <taxon>Methanosarcinaceae</taxon>
        <taxon>Methanolobus</taxon>
    </lineage>
</organism>
<reference evidence="2" key="1">
    <citation type="submission" date="2016-10" db="EMBL/GenBank/DDBJ databases">
        <authorList>
            <person name="Varghese N."/>
            <person name="Submissions S."/>
        </authorList>
    </citation>
    <scope>NUCLEOTIDE SEQUENCE [LARGE SCALE GENOMIC DNA]</scope>
    <source>
        <strain evidence="2">Mob M</strain>
    </source>
</reference>
<dbReference type="RefSeq" id="WP_091932634.1">
    <property type="nucleotide sequence ID" value="NZ_FOUJ01000001.1"/>
</dbReference>
<dbReference type="Gene3D" id="1.10.1330.10">
    <property type="entry name" value="Dockerin domain"/>
    <property type="match status" value="1"/>
</dbReference>
<dbReference type="InterPro" id="IPR018247">
    <property type="entry name" value="EF_Hand_1_Ca_BS"/>
</dbReference>
<name>A0A1I4P6C0_9EURY</name>
<proteinExistence type="predicted"/>
<sequence length="1144" mass="129055">MELRTRHKLLIIAIVIMASIAMVQGAFAEEVNTLRLYGEDGMATPNFPYETPEGPFSPLSDEAPYKDFVTFNPALFEKGIVVDHANAYEKVFARQYFVPNYMEPTGRVWLDNGDFIRYSDDIVTEYTYMLVSKVDYQPIEGTAMDPQTDAYWTKFWFPIADNDDDQIGLDGMDANGDGVDDMVHLEMVGDFDTLDNNGDGYKDVKMATDSFQLQVGDELQFLDHMVVVKDVTLSGLNGNPLIALTLDVYYTGNDEPELIHQNYQASIVPGDYLVASRHVVADSMEPDFDYSWFLRADAVSTNYAYVTVGRTLYQGESFFVDGAEYDVAAIFGSVDDGSWTYDNTVKYITIRNPVPEDYDVDLGDLTVIKESVSANEIIPMLPPFNKDHIMIDDIDLPSTYTGYLDHTYTCYDADFTNVGARMLDADPMEIYFVDEGYEERFDTNLLEILDEGKTEEWQWLDIMTLPYQYKEFVYPECPDVSGSYADFILTSSFEAPYTRFCENPAYTCWSMEGLDKRLMFEYDQERGVEDIYLNELDAQTNGLRLYGGSQDVADLMDATFPYSEDNPEGPFDPLNNEAPEMDFVTMSPAVLTDNKIFVNNADSSQKVFLRQWFDPDYHEPAGDVWLDTSYDYMRTSEDIVNEYTYMFTTKNSYYPKEATALDPDDSSFILDHVGTGASWTRFWFPVADNDDTQIGIDGMDVNGDGIDDITELKAVSDFNDDGRIDVAISSESFQLQTGVQNANGNSEIQFLDHKVIVKDVTVAGANSNPLISLTMDIYYTGNDEPELIEQNYQASIVPGGAVCAGRHVAIVNHPGIFEYPWFITADAASETYVYVTVGRILHTGESFFVDGAEYDISMIYGSTYEGDDLYNATVVNSLKYITIRNPVPEEYEVDLGDLTIVKEPVMPEETIPLLPPFNGDHRIIDDIDVEPYDVTDMTCYYDDNTAIASRISSVMGPLDIYYTGAPEVEDRFHSNLFEILCEGTVLAQTAEIEQSSVWESWKWLHIRTLPDEYKEFVYPDVWNYNGIGDYLVTSSFTAPNSDLCYEDFEEKYRDADVQRLMFYHDPANGIGLYMNQAEGAVFSGDGTKGDFDNNGVINFTDLSAFGLAYNSVTGDANYDPLADFDNNGVVDFTDLSAFGLVYNT</sequence>
<gene>
    <name evidence="1" type="ORF">SAMN04488696_0474</name>
</gene>
<dbReference type="OrthoDB" id="124451at2157"/>